<evidence type="ECO:0008006" key="3">
    <source>
        <dbReference type="Google" id="ProtNLM"/>
    </source>
</evidence>
<protein>
    <recommendedName>
        <fullName evidence="3">Glycosyl transferase family 2</fullName>
    </recommendedName>
</protein>
<name>A0A4R6IA12_9SPHI</name>
<evidence type="ECO:0000313" key="1">
    <source>
        <dbReference type="EMBL" id="TDO19020.1"/>
    </source>
</evidence>
<sequence length="279" mass="32886">MDDQTKNFAILVNTTDSFEDCWLPFFTLFKKYWPNYQGKIYLNTETKVFTFPGLDIVSIQNDKINKGYRPSWSECLKRALDFIPNEVVLYLQEDYFLKEEVNNDVVEEFGEMIRKTPIDVIHLIDACSNGPFLKSEEYPNLLEFSQKASDRISCQAALWKKDVLKYYLLDDESGWQFETYGTKRAHFVKHKIFKINKDFFGFQRNQAVPYVLTGVILGRWKRDVVSLFDEHNLVVDFSKRGFHEPRVPLSFPTRLKNKIKRAPKGIKNRIKILNIILNK</sequence>
<dbReference type="Proteomes" id="UP000295499">
    <property type="component" value="Unassembled WGS sequence"/>
</dbReference>
<dbReference type="OrthoDB" id="8807075at2"/>
<comment type="caution">
    <text evidence="1">The sequence shown here is derived from an EMBL/GenBank/DDBJ whole genome shotgun (WGS) entry which is preliminary data.</text>
</comment>
<proteinExistence type="predicted"/>
<dbReference type="AlphaFoldDB" id="A0A4R6IA12"/>
<dbReference type="EMBL" id="SNWM01000008">
    <property type="protein sequence ID" value="TDO19020.1"/>
    <property type="molecule type" value="Genomic_DNA"/>
</dbReference>
<reference evidence="1 2" key="1">
    <citation type="submission" date="2019-03" db="EMBL/GenBank/DDBJ databases">
        <title>Genomic Encyclopedia of Archaeal and Bacterial Type Strains, Phase II (KMG-II): from individual species to whole genera.</title>
        <authorList>
            <person name="Goeker M."/>
        </authorList>
    </citation>
    <scope>NUCLEOTIDE SEQUENCE [LARGE SCALE GENOMIC DNA]</scope>
    <source>
        <strain evidence="1 2">DSM 19034</strain>
    </source>
</reference>
<dbReference type="RefSeq" id="WP_133559236.1">
    <property type="nucleotide sequence ID" value="NZ_SNWM01000008.1"/>
</dbReference>
<accession>A0A4R6IA12</accession>
<evidence type="ECO:0000313" key="2">
    <source>
        <dbReference type="Proteomes" id="UP000295499"/>
    </source>
</evidence>
<organism evidence="1 2">
    <name type="scientific">Pedobacter duraquae</name>
    <dbReference type="NCBI Taxonomy" id="425511"/>
    <lineage>
        <taxon>Bacteria</taxon>
        <taxon>Pseudomonadati</taxon>
        <taxon>Bacteroidota</taxon>
        <taxon>Sphingobacteriia</taxon>
        <taxon>Sphingobacteriales</taxon>
        <taxon>Sphingobacteriaceae</taxon>
        <taxon>Pedobacter</taxon>
    </lineage>
</organism>
<keyword evidence="2" id="KW-1185">Reference proteome</keyword>
<gene>
    <name evidence="1" type="ORF">CLV32_4642</name>
</gene>